<feature type="region of interest" description="Disordered" evidence="1">
    <location>
        <begin position="1"/>
        <end position="48"/>
    </location>
</feature>
<dbReference type="AlphaFoldDB" id="A0A8H7AH55"/>
<dbReference type="EMBL" id="JAACFV010000047">
    <property type="protein sequence ID" value="KAF7508943.1"/>
    <property type="molecule type" value="Genomic_DNA"/>
</dbReference>
<dbReference type="Proteomes" id="UP000606974">
    <property type="component" value="Unassembled WGS sequence"/>
</dbReference>
<evidence type="ECO:0000313" key="2">
    <source>
        <dbReference type="EMBL" id="KAF7508943.1"/>
    </source>
</evidence>
<feature type="compositionally biased region" description="Basic residues" evidence="1">
    <location>
        <begin position="14"/>
        <end position="23"/>
    </location>
</feature>
<evidence type="ECO:0000313" key="3">
    <source>
        <dbReference type="Proteomes" id="UP000606974"/>
    </source>
</evidence>
<protein>
    <submittedName>
        <fullName evidence="2">Uncharacterized protein</fullName>
    </submittedName>
</protein>
<accession>A0A8H7AH55</accession>
<name>A0A8H7AH55_9EURO</name>
<keyword evidence="3" id="KW-1185">Reference proteome</keyword>
<reference evidence="2" key="1">
    <citation type="submission" date="2020-02" db="EMBL/GenBank/DDBJ databases">
        <authorList>
            <person name="Palmer J.M."/>
        </authorList>
    </citation>
    <scope>NUCLEOTIDE SEQUENCE</scope>
    <source>
        <strain evidence="2">EPUS1.4</strain>
        <tissue evidence="2">Thallus</tissue>
    </source>
</reference>
<evidence type="ECO:0000256" key="1">
    <source>
        <dbReference type="SAM" id="MobiDB-lite"/>
    </source>
</evidence>
<proteinExistence type="predicted"/>
<gene>
    <name evidence="2" type="ORF">GJ744_008499</name>
</gene>
<sequence>MNQALMLRRGSLSRAHHRSRPRAMRLEPTSLPPGSNVPARGGCTSADDPHIPRLPLLSIFIGSKVERV</sequence>
<organism evidence="2 3">
    <name type="scientific">Endocarpon pusillum</name>
    <dbReference type="NCBI Taxonomy" id="364733"/>
    <lineage>
        <taxon>Eukaryota</taxon>
        <taxon>Fungi</taxon>
        <taxon>Dikarya</taxon>
        <taxon>Ascomycota</taxon>
        <taxon>Pezizomycotina</taxon>
        <taxon>Eurotiomycetes</taxon>
        <taxon>Chaetothyriomycetidae</taxon>
        <taxon>Verrucariales</taxon>
        <taxon>Verrucariaceae</taxon>
        <taxon>Endocarpon</taxon>
    </lineage>
</organism>
<comment type="caution">
    <text evidence="2">The sequence shown here is derived from an EMBL/GenBank/DDBJ whole genome shotgun (WGS) entry which is preliminary data.</text>
</comment>